<evidence type="ECO:0000256" key="3">
    <source>
        <dbReference type="ARBA" id="ARBA00004773"/>
    </source>
</evidence>
<keyword evidence="7 12" id="KW-0460">Magnesium</keyword>
<comment type="cofactor">
    <cofactor evidence="1 12">
        <name>pyridoxal 5'-phosphate</name>
        <dbReference type="ChEBI" id="CHEBI:597326"/>
    </cofactor>
</comment>
<evidence type="ECO:0000256" key="1">
    <source>
        <dbReference type="ARBA" id="ARBA00001933"/>
    </source>
</evidence>
<sequence>MDGSIMGMGGNKVNYGGLYNIQGWGAPYFTVNMEGNLCVKADGQETKAGQEMDVLHVIQAAKQKRKDIQFPMILRFPNVLKHRLDALHAAFHTAISRTSYGLEAGSKPELLIAMSCLTKEANSRAFLVCNGYKDAEYVRLALSARAIGLNAIMVLDMEEELDIIIHQSSKLGVEPVIGVRAKLLTKIPGHYGSTAGKHGKFGLPADRIYEVAKKLKGLNKLHWLKLLHFHVGSMIPTTELVAKAATEAADIYCTLVNKYDAVEMTTLDCGGGLGIDYDGTRSADSDISVAYGLEEYASSIVQAVRTTCDKAMVSHPVLCTESGQAMVSHHSMIILESLSAIPEPKDDDDDTPEQLRTKIQHHYSASNLPTSTAVMDLQKHGIEAYKLAKKLSKRIAGDANTIYNYHMNLSVFSLLPDVWGIKWRFPMMPVSRLNEEPTRMSTLIDLTCDSDGKIDKFIGNAETLPLHPLDPERGGCYYLAVLLSGAYQEALSNKHNLFGGPSIVRVEKSTAAATGFQIATADLGPTTEELISTMRYNVRQDIVGVIQRRAIEIGVWGMVGEAVHTGLTTMPYLIMEDHAASSWKHQGGLDGKDESIIKMVFRQVSRLLCLPFMWSIPSKRIGSAA</sequence>
<evidence type="ECO:0000259" key="13">
    <source>
        <dbReference type="Pfam" id="PF02784"/>
    </source>
</evidence>
<dbReference type="Gene3D" id="2.40.37.10">
    <property type="entry name" value="Lyase, Ornithine Decarboxylase, Chain A, domain 1"/>
    <property type="match status" value="1"/>
</dbReference>
<dbReference type="SMR" id="A0A3B6H507"/>
<evidence type="ECO:0000256" key="12">
    <source>
        <dbReference type="RuleBase" id="RU003740"/>
    </source>
</evidence>
<reference evidence="14" key="2">
    <citation type="submission" date="2018-10" db="UniProtKB">
        <authorList>
            <consortium name="EnsemblPlants"/>
        </authorList>
    </citation>
    <scope>IDENTIFICATION</scope>
</reference>
<name>A0A3B6H507_WHEAT</name>
<evidence type="ECO:0000313" key="15">
    <source>
        <dbReference type="Proteomes" id="UP000019116"/>
    </source>
</evidence>
<comment type="pathway">
    <text evidence="3 12">Amine and polyamine biosynthesis; agmatine biosynthesis; agmatine from L-arginine: step 1/1.</text>
</comment>
<dbReference type="PRINTS" id="PR01180">
    <property type="entry name" value="ARGDCRBXLASE"/>
</dbReference>
<evidence type="ECO:0000256" key="8">
    <source>
        <dbReference type="ARBA" id="ARBA00022898"/>
    </source>
</evidence>
<dbReference type="GO" id="GO:0006527">
    <property type="term" value="P:L-arginine catabolic process"/>
    <property type="evidence" value="ECO:0007669"/>
    <property type="project" value="InterPro"/>
</dbReference>
<dbReference type="PROSITE" id="PS00879">
    <property type="entry name" value="ODR_DC_2_2"/>
    <property type="match status" value="1"/>
</dbReference>
<evidence type="ECO:0000313" key="14">
    <source>
        <dbReference type="EnsemblPlants" id="TraesCS3D02G545100.1"/>
    </source>
</evidence>
<dbReference type="Pfam" id="PF02784">
    <property type="entry name" value="Orn_Arg_deC_N"/>
    <property type="match status" value="1"/>
</dbReference>
<comment type="similarity">
    <text evidence="4 12">Belongs to the Orn/Lys/Arg decarboxylase class-II family. SpeA subfamily.</text>
</comment>
<evidence type="ECO:0000256" key="6">
    <source>
        <dbReference type="ARBA" id="ARBA00022793"/>
    </source>
</evidence>
<dbReference type="AlphaFoldDB" id="A0A3B6H507"/>
<dbReference type="Proteomes" id="UP000019116">
    <property type="component" value="Chromosome 3D"/>
</dbReference>
<evidence type="ECO:0000256" key="4">
    <source>
        <dbReference type="ARBA" id="ARBA00008357"/>
    </source>
</evidence>
<dbReference type="Gramene" id="TraesCS3D02G545100.1">
    <property type="protein sequence ID" value="TraesCS3D02G545100.1"/>
    <property type="gene ID" value="TraesCS3D02G545100"/>
</dbReference>
<keyword evidence="8 12" id="KW-0663">Pyridoxal phosphate</keyword>
<keyword evidence="15" id="KW-1185">Reference proteome</keyword>
<keyword evidence="6 12" id="KW-0210">Decarboxylase</keyword>
<dbReference type="InterPro" id="IPR022657">
    <property type="entry name" value="De-COase2_CS"/>
</dbReference>
<dbReference type="Gene3D" id="3.20.20.10">
    <property type="entry name" value="Alanine racemase"/>
    <property type="match status" value="1"/>
</dbReference>
<protein>
    <recommendedName>
        <fullName evidence="5 12">Arginine decarboxylase</fullName>
        <ecNumber evidence="5 12">4.1.1.19</ecNumber>
    </recommendedName>
</protein>
<dbReference type="STRING" id="4565.A0A3B6H507"/>
<dbReference type="EnsemblPlants" id="TraesCS3D02G545100.1">
    <property type="protein sequence ID" value="TraesCS3D02G545100.1"/>
    <property type="gene ID" value="TraesCS3D02G545100"/>
</dbReference>
<dbReference type="PIRSF" id="PIRSF001336">
    <property type="entry name" value="Arg_decrbxlase"/>
    <property type="match status" value="1"/>
</dbReference>
<dbReference type="EC" id="4.1.1.19" evidence="5 12"/>
<dbReference type="PANTHER" id="PTHR43295">
    <property type="entry name" value="ARGININE DECARBOXYLASE"/>
    <property type="match status" value="1"/>
</dbReference>
<dbReference type="GO" id="GO:0008792">
    <property type="term" value="F:arginine decarboxylase activity"/>
    <property type="evidence" value="ECO:0000318"/>
    <property type="project" value="GO_Central"/>
</dbReference>
<evidence type="ECO:0000256" key="5">
    <source>
        <dbReference type="ARBA" id="ARBA00012426"/>
    </source>
</evidence>
<dbReference type="Gramene" id="TraesLDM3D03G02003130.3">
    <property type="protein sequence ID" value="TraesLDM3D03G02003130.3"/>
    <property type="gene ID" value="TraesLDM3D03G02003130"/>
</dbReference>
<dbReference type="Gramene" id="TraesMAC3D03G01998540.2">
    <property type="protein sequence ID" value="TraesMAC3D03G01998540.2"/>
    <property type="gene ID" value="TraesMAC3D03G01998540"/>
</dbReference>
<dbReference type="SUPFAM" id="SSF50621">
    <property type="entry name" value="Alanine racemase C-terminal domain-like"/>
    <property type="match status" value="1"/>
</dbReference>
<dbReference type="InterPro" id="IPR029066">
    <property type="entry name" value="PLP-binding_barrel"/>
</dbReference>
<feature type="domain" description="Orn/DAP/Arg decarboxylase 2 N-terminal" evidence="13">
    <location>
        <begin position="100"/>
        <end position="328"/>
    </location>
</feature>
<dbReference type="PRINTS" id="PR01179">
    <property type="entry name" value="ODADCRBXLASE"/>
</dbReference>
<dbReference type="InterPro" id="IPR022644">
    <property type="entry name" value="De-COase2_N"/>
</dbReference>
<organism evidence="14">
    <name type="scientific">Triticum aestivum</name>
    <name type="common">Wheat</name>
    <dbReference type="NCBI Taxonomy" id="4565"/>
    <lineage>
        <taxon>Eukaryota</taxon>
        <taxon>Viridiplantae</taxon>
        <taxon>Streptophyta</taxon>
        <taxon>Embryophyta</taxon>
        <taxon>Tracheophyta</taxon>
        <taxon>Spermatophyta</taxon>
        <taxon>Magnoliopsida</taxon>
        <taxon>Liliopsida</taxon>
        <taxon>Poales</taxon>
        <taxon>Poaceae</taxon>
        <taxon>BOP clade</taxon>
        <taxon>Pooideae</taxon>
        <taxon>Triticodae</taxon>
        <taxon>Triticeae</taxon>
        <taxon>Triticinae</taxon>
        <taxon>Triticum</taxon>
    </lineage>
</organism>
<dbReference type="Gramene" id="TraesCS3D03G1196700.1">
    <property type="protein sequence ID" value="TraesCS3D03G1196700.1.CDS"/>
    <property type="gene ID" value="TraesCS3D03G1196700"/>
</dbReference>
<dbReference type="InterPro" id="IPR009006">
    <property type="entry name" value="Ala_racemase/Decarboxylase_C"/>
</dbReference>
<evidence type="ECO:0000256" key="11">
    <source>
        <dbReference type="ARBA" id="ARBA00049309"/>
    </source>
</evidence>
<reference evidence="14" key="1">
    <citation type="submission" date="2018-08" db="EMBL/GenBank/DDBJ databases">
        <authorList>
            <person name="Rossello M."/>
        </authorList>
    </citation>
    <scope>NUCLEOTIDE SEQUENCE [LARGE SCALE GENOMIC DNA]</scope>
    <source>
        <strain evidence="14">cv. Chinese Spring</strain>
    </source>
</reference>
<evidence type="ECO:0000256" key="2">
    <source>
        <dbReference type="ARBA" id="ARBA00001946"/>
    </source>
</evidence>
<accession>A0A3B6H507</accession>
<proteinExistence type="inferred from homology"/>
<dbReference type="SUPFAM" id="SSF51419">
    <property type="entry name" value="PLP-binding barrel"/>
    <property type="match status" value="1"/>
</dbReference>
<dbReference type="InterPro" id="IPR002985">
    <property type="entry name" value="Arg_decrbxlase"/>
</dbReference>
<dbReference type="PANTHER" id="PTHR43295:SF4">
    <property type="entry name" value="ARGININE DECARBOXYLASE"/>
    <property type="match status" value="1"/>
</dbReference>
<keyword evidence="10 12" id="KW-0456">Lyase</keyword>
<dbReference type="UniPathway" id="UPA00186">
    <property type="reaction ID" value="UER00284"/>
</dbReference>
<dbReference type="GO" id="GO:0009446">
    <property type="term" value="P:putrescine biosynthetic process"/>
    <property type="evidence" value="ECO:0000318"/>
    <property type="project" value="GO_Central"/>
</dbReference>
<evidence type="ECO:0000256" key="7">
    <source>
        <dbReference type="ARBA" id="ARBA00022842"/>
    </source>
</evidence>
<comment type="catalytic activity">
    <reaction evidence="11 12">
        <text>L-arginine + H(+) = agmatine + CO2</text>
        <dbReference type="Rhea" id="RHEA:17641"/>
        <dbReference type="ChEBI" id="CHEBI:15378"/>
        <dbReference type="ChEBI" id="CHEBI:16526"/>
        <dbReference type="ChEBI" id="CHEBI:32682"/>
        <dbReference type="ChEBI" id="CHEBI:58145"/>
        <dbReference type="EC" id="4.1.1.19"/>
    </reaction>
</comment>
<dbReference type="InterPro" id="IPR000183">
    <property type="entry name" value="Orn/DAP/Arg_de-COase"/>
</dbReference>
<dbReference type="GO" id="GO:0008295">
    <property type="term" value="P:spermidine biosynthetic process"/>
    <property type="evidence" value="ECO:0007669"/>
    <property type="project" value="UniProtKB-KW"/>
</dbReference>
<evidence type="ECO:0000256" key="9">
    <source>
        <dbReference type="ARBA" id="ARBA00023066"/>
    </source>
</evidence>
<dbReference type="CDD" id="cd06830">
    <property type="entry name" value="PLPDE_III_ADC"/>
    <property type="match status" value="1"/>
</dbReference>
<evidence type="ECO:0000256" key="10">
    <source>
        <dbReference type="ARBA" id="ARBA00023239"/>
    </source>
</evidence>
<keyword evidence="9 12" id="KW-0745">Spermidine biosynthesis</keyword>
<dbReference type="OrthoDB" id="5034579at2759"/>
<comment type="cofactor">
    <cofactor evidence="2 12">
        <name>Mg(2+)</name>
        <dbReference type="ChEBI" id="CHEBI:18420"/>
    </cofactor>
</comment>